<evidence type="ECO:0000313" key="3">
    <source>
        <dbReference type="Proteomes" id="UP001302274"/>
    </source>
</evidence>
<protein>
    <recommendedName>
        <fullName evidence="4">Organic solvent tolerance-like N-terminal domain-containing protein</fullName>
    </recommendedName>
</protein>
<evidence type="ECO:0008006" key="4">
    <source>
        <dbReference type="Google" id="ProtNLM"/>
    </source>
</evidence>
<proteinExistence type="predicted"/>
<dbReference type="EMBL" id="JAYGJQ010000003">
    <property type="protein sequence ID" value="MEA9358486.1"/>
    <property type="molecule type" value="Genomic_DNA"/>
</dbReference>
<gene>
    <name evidence="2" type="ORF">SHI21_19775</name>
</gene>
<accession>A0ABU5VZQ7</accession>
<dbReference type="RefSeq" id="WP_323578905.1">
    <property type="nucleotide sequence ID" value="NZ_JAYGJQ010000003.1"/>
</dbReference>
<evidence type="ECO:0000256" key="1">
    <source>
        <dbReference type="SAM" id="SignalP"/>
    </source>
</evidence>
<feature type="signal peptide" evidence="1">
    <location>
        <begin position="1"/>
        <end position="25"/>
    </location>
</feature>
<keyword evidence="1" id="KW-0732">Signal</keyword>
<dbReference type="Proteomes" id="UP001302274">
    <property type="component" value="Unassembled WGS sequence"/>
</dbReference>
<name>A0ABU5VZQ7_9BACT</name>
<evidence type="ECO:0000313" key="2">
    <source>
        <dbReference type="EMBL" id="MEA9358486.1"/>
    </source>
</evidence>
<sequence>MRSKIIKNTFLMAFLVTVLPTNLYAFHTITEILNNNKLIICKDYDQVKTDQKVEVYTRKFSNNRRGTELEKTEEFILPKAGQQITLHHNELHSTSKFFPTTHTEILGTATVVNTKIAGEARVVKQVSKNKRETVERKTEIITEQDEAKILKNCFVAVLDKEIKLKDVTSISF</sequence>
<keyword evidence="3" id="KW-1185">Reference proteome</keyword>
<organism evidence="2 3">
    <name type="scientific">Bacteriovorax antarcticus</name>
    <dbReference type="NCBI Taxonomy" id="3088717"/>
    <lineage>
        <taxon>Bacteria</taxon>
        <taxon>Pseudomonadati</taxon>
        <taxon>Bdellovibrionota</taxon>
        <taxon>Bacteriovoracia</taxon>
        <taxon>Bacteriovoracales</taxon>
        <taxon>Bacteriovoracaceae</taxon>
        <taxon>Bacteriovorax</taxon>
    </lineage>
</organism>
<feature type="chain" id="PRO_5047180668" description="Organic solvent tolerance-like N-terminal domain-containing protein" evidence="1">
    <location>
        <begin position="26"/>
        <end position="172"/>
    </location>
</feature>
<comment type="caution">
    <text evidence="2">The sequence shown here is derived from an EMBL/GenBank/DDBJ whole genome shotgun (WGS) entry which is preliminary data.</text>
</comment>
<reference evidence="2 3" key="1">
    <citation type="submission" date="2023-11" db="EMBL/GenBank/DDBJ databases">
        <title>A Novel Polar Bacteriovorax (B. antarcticus) Isolated from the Biocrust in Antarctica.</title>
        <authorList>
            <person name="Mun W."/>
            <person name="Choi S.Y."/>
            <person name="Mitchell R.J."/>
        </authorList>
    </citation>
    <scope>NUCLEOTIDE SEQUENCE [LARGE SCALE GENOMIC DNA]</scope>
    <source>
        <strain evidence="2 3">PP10</strain>
    </source>
</reference>